<dbReference type="PANTHER" id="PTHR42810">
    <property type="entry name" value="PURINE PERMEASE C1399.01C-RELATED"/>
    <property type="match status" value="1"/>
</dbReference>
<accession>A0A498U3S5</accession>
<dbReference type="InterPro" id="IPR006043">
    <property type="entry name" value="NCS2"/>
</dbReference>
<reference evidence="7 8" key="1">
    <citation type="journal article" date="2018" name="Plant Biotechnol. Rep.">
        <title>Diversity and antifungal activity of endophytic bacteria associated with Panax ginseng seedlings.</title>
        <authorList>
            <person name="Park J.M."/>
            <person name="Hong C.E."/>
            <person name="Jo S.H."/>
        </authorList>
    </citation>
    <scope>NUCLEOTIDE SEQUENCE [LARGE SCALE GENOMIC DNA]</scope>
    <source>
        <strain evidence="7 8">PgKB20</strain>
    </source>
</reference>
<evidence type="ECO:0000256" key="3">
    <source>
        <dbReference type="ARBA" id="ARBA00022448"/>
    </source>
</evidence>
<dbReference type="Proteomes" id="UP000325032">
    <property type="component" value="Chromosome"/>
</dbReference>
<dbReference type="NCBIfam" id="NF037981">
    <property type="entry name" value="NCS2_1"/>
    <property type="match status" value="1"/>
</dbReference>
<evidence type="ECO:0000256" key="6">
    <source>
        <dbReference type="ARBA" id="ARBA00023136"/>
    </source>
</evidence>
<evidence type="ECO:0000313" key="8">
    <source>
        <dbReference type="Proteomes" id="UP000325032"/>
    </source>
</evidence>
<gene>
    <name evidence="7" type="primary">ywdJ</name>
    <name evidence="7" type="ORF">FX981_01839</name>
</gene>
<dbReference type="EMBL" id="CP043404">
    <property type="protein sequence ID" value="QEK63598.1"/>
    <property type="molecule type" value="Genomic_DNA"/>
</dbReference>
<accession>A0A5C0WH83</accession>
<evidence type="ECO:0000256" key="4">
    <source>
        <dbReference type="ARBA" id="ARBA00022692"/>
    </source>
</evidence>
<dbReference type="Pfam" id="PF00860">
    <property type="entry name" value="Xan_ur_permease"/>
    <property type="match status" value="1"/>
</dbReference>
<keyword evidence="5" id="KW-1133">Transmembrane helix</keyword>
<evidence type="ECO:0000256" key="2">
    <source>
        <dbReference type="ARBA" id="ARBA00008821"/>
    </source>
</evidence>
<dbReference type="PANTHER" id="PTHR42810:SF1">
    <property type="entry name" value="PURINE PERMEASE YWDJ-RELATED"/>
    <property type="match status" value="1"/>
</dbReference>
<keyword evidence="6" id="KW-0472">Membrane</keyword>
<keyword evidence="8" id="KW-1185">Reference proteome</keyword>
<protein>
    <submittedName>
        <fullName evidence="7">Purine permease YwdJ</fullName>
    </submittedName>
</protein>
<comment type="subcellular location">
    <subcellularLocation>
        <location evidence="1">Membrane</location>
        <topology evidence="1">Multi-pass membrane protein</topology>
    </subcellularLocation>
</comment>
<keyword evidence="4" id="KW-0812">Transmembrane</keyword>
<evidence type="ECO:0000256" key="1">
    <source>
        <dbReference type="ARBA" id="ARBA00004141"/>
    </source>
</evidence>
<dbReference type="GO" id="GO:0042907">
    <property type="term" value="F:xanthine transmembrane transporter activity"/>
    <property type="evidence" value="ECO:0007669"/>
    <property type="project" value="TreeGrafter"/>
</dbReference>
<evidence type="ECO:0000256" key="5">
    <source>
        <dbReference type="ARBA" id="ARBA00022989"/>
    </source>
</evidence>
<organism evidence="7 8">
    <name type="scientific">Bacillus safensis</name>
    <dbReference type="NCBI Taxonomy" id="561879"/>
    <lineage>
        <taxon>Bacteria</taxon>
        <taxon>Bacillati</taxon>
        <taxon>Bacillota</taxon>
        <taxon>Bacilli</taxon>
        <taxon>Bacillales</taxon>
        <taxon>Bacillaceae</taxon>
        <taxon>Bacillus</taxon>
    </lineage>
</organism>
<evidence type="ECO:0000313" key="7">
    <source>
        <dbReference type="EMBL" id="QEK63598.1"/>
    </source>
</evidence>
<proteinExistence type="inferred from homology"/>
<keyword evidence="3" id="KW-0813">Transport</keyword>
<dbReference type="GO" id="GO:0005886">
    <property type="term" value="C:plasma membrane"/>
    <property type="evidence" value="ECO:0007669"/>
    <property type="project" value="TreeGrafter"/>
</dbReference>
<comment type="similarity">
    <text evidence="2">Belongs to the nucleobase:cation symporter-2 (NCS2) (TC 2.A.40) family.</text>
</comment>
<dbReference type="AlphaFoldDB" id="A0A498U3S5"/>
<name>A0A498U3S5_BACIA</name>
<sequence>MSCHDKGKVIGLKLFLGAIQWMAFFIAASIAVPIAIAQAFELNQVQSAELIQSTFFSLGLVAMVQCLCGHMLPINESPAGLWWGVYTLYAGMTGTIFATYPETLQALQGALIFSAVFFFIFSLFKIINWLASLFTPVVTGIYLLLLVVQLSQPIMKGLMGIGYRGNQVDGLVFCLSILIIILTFMISRSKWHYLRQFSVLFALAGGWLLFALLGLAKPVRIPEQIIEFPKLFPFGMPVFDSGLLVTSFFITILLIVNMLASIRIVESSVKAFGELRERKRARPAGFVAAFGHLLSGLIGAIAPVPISGAAGFIQTTKIPSRKPFFIGSLLVVLISLFPLLMSFFSALPSPVGLAVNFVVFSSMIGIAMSEFDQYEKEEIPRIRFVLGIAVLAGVGAMFVPQGALKGMHPVLISLLSNGLVLGTLIAIVVDQVLLRKKKKSDNLVST</sequence>